<dbReference type="PANTHER" id="PTHR23282">
    <property type="entry name" value="APICAL ENDOSOMAL GLYCOPROTEIN PRECURSOR"/>
    <property type="match status" value="1"/>
</dbReference>
<gene>
    <name evidence="2" type="ORF">SK128_025175</name>
</gene>
<evidence type="ECO:0000259" key="1">
    <source>
        <dbReference type="PROSITE" id="PS50060"/>
    </source>
</evidence>
<feature type="domain" description="MAM" evidence="1">
    <location>
        <begin position="680"/>
        <end position="769"/>
    </location>
</feature>
<dbReference type="Proteomes" id="UP001381693">
    <property type="component" value="Unassembled WGS sequence"/>
</dbReference>
<feature type="domain" description="MAM" evidence="1">
    <location>
        <begin position="299"/>
        <end position="460"/>
    </location>
</feature>
<feature type="domain" description="MAM" evidence="1">
    <location>
        <begin position="487"/>
        <end position="671"/>
    </location>
</feature>
<proteinExistence type="predicted"/>
<evidence type="ECO:0000313" key="3">
    <source>
        <dbReference type="Proteomes" id="UP001381693"/>
    </source>
</evidence>
<comment type="caution">
    <text evidence="2">The sequence shown here is derived from an EMBL/GenBank/DDBJ whole genome shotgun (WGS) entry which is preliminary data.</text>
</comment>
<dbReference type="EMBL" id="JAXCGZ010017014">
    <property type="protein sequence ID" value="KAK7069136.1"/>
    <property type="molecule type" value="Genomic_DNA"/>
</dbReference>
<name>A0AAN8WN74_HALRR</name>
<feature type="domain" description="MAM" evidence="1">
    <location>
        <begin position="141"/>
        <end position="297"/>
    </location>
</feature>
<dbReference type="InterPro" id="IPR051560">
    <property type="entry name" value="MAM_domain-containing"/>
</dbReference>
<sequence>MDRIYKIVQPFCTDVNHNMYLDPNDTVGADEFFVGDFRSPSFSVASVGCVTLDWKKIDEAVATLYVVLYAADTGEEMGLLMSEDVGTTEEYRSTNLEITFKGTFTLSIAGIVSKQWDGILAFNRVLFHEGPCNEIIFPGYLFCDFETTTKCGFHTSLAGDTATWTLGSGHPAHDHTAGSFLGHEVFFEASRARGKIAHLATPNMTMGDTLFCTQFWYFDDESQEVTFSVYSQQGEEKSDPLWLMRKEYESEWRGVAVSGPVDTEKELIVVWEAVGKETSIGVVAIDDVTVKQGRCPEPASCNFDLDICLWTQSSVDELNWITVNSLGDLHDHTAGNGSLLGLVTGGETNPGDTAILESEPVTITDTACLTFWYNLYGSSVGSLTVSQHSSPLNKFDIWLLEGGVSIASGNWSYASLPIQPSFDANVLITLKARVSDEASGEKGHIAVDDIILKLAEACTVKPSSAQLPTPSPPPVSPTPSPAPGYLYMCDYEANHNVLCDWIDISQNISHRWNVVKCCLPYHGSSVQGPAVNQEIREGSLTTEGIGPVGDHTLGTGHYVTCNRAPTAGDINQKDDLIATLQSPSINISTNSCFVFWYFTWGQNSQIKVEFNGENRWSRQGSSGNIWKSCKLSVPPSSSDQFINIVSILGNDLEYIFTSVDDTYLYETTCDNVDVGSSSNLQCNLEYQRICNWQQATEDSADWQWRNGTNGAFSTDHSYQTDAGHYLQLSSDQAGVIPGQIAVLDLSFYDNMPAKDYCFQLYVRYGGFSNGDIHVLVGQNLVLFCDIVAQCQNFGLVPDLTRH</sequence>
<dbReference type="GO" id="GO:0016020">
    <property type="term" value="C:membrane"/>
    <property type="evidence" value="ECO:0007669"/>
    <property type="project" value="InterPro"/>
</dbReference>
<reference evidence="2 3" key="1">
    <citation type="submission" date="2023-11" db="EMBL/GenBank/DDBJ databases">
        <title>Halocaridina rubra genome assembly.</title>
        <authorList>
            <person name="Smith C."/>
        </authorList>
    </citation>
    <scope>NUCLEOTIDE SEQUENCE [LARGE SCALE GENOMIC DNA]</scope>
    <source>
        <strain evidence="2">EP-1</strain>
        <tissue evidence="2">Whole</tissue>
    </source>
</reference>
<organism evidence="2 3">
    <name type="scientific">Halocaridina rubra</name>
    <name type="common">Hawaiian red shrimp</name>
    <dbReference type="NCBI Taxonomy" id="373956"/>
    <lineage>
        <taxon>Eukaryota</taxon>
        <taxon>Metazoa</taxon>
        <taxon>Ecdysozoa</taxon>
        <taxon>Arthropoda</taxon>
        <taxon>Crustacea</taxon>
        <taxon>Multicrustacea</taxon>
        <taxon>Malacostraca</taxon>
        <taxon>Eumalacostraca</taxon>
        <taxon>Eucarida</taxon>
        <taxon>Decapoda</taxon>
        <taxon>Pleocyemata</taxon>
        <taxon>Caridea</taxon>
        <taxon>Atyoidea</taxon>
        <taxon>Atyidae</taxon>
        <taxon>Halocaridina</taxon>
    </lineage>
</organism>
<dbReference type="Gene3D" id="2.60.120.200">
    <property type="match status" value="4"/>
</dbReference>
<accession>A0AAN8WN74</accession>
<dbReference type="SMART" id="SM00137">
    <property type="entry name" value="MAM"/>
    <property type="match status" value="2"/>
</dbReference>
<dbReference type="InterPro" id="IPR000998">
    <property type="entry name" value="MAM_dom"/>
</dbReference>
<protein>
    <recommendedName>
        <fullName evidence="1">MAM domain-containing protein</fullName>
    </recommendedName>
</protein>
<dbReference type="PROSITE" id="PS00740">
    <property type="entry name" value="MAM_1"/>
    <property type="match status" value="1"/>
</dbReference>
<dbReference type="SUPFAM" id="SSF49899">
    <property type="entry name" value="Concanavalin A-like lectins/glucanases"/>
    <property type="match status" value="4"/>
</dbReference>
<keyword evidence="3" id="KW-1185">Reference proteome</keyword>
<dbReference type="InterPro" id="IPR013320">
    <property type="entry name" value="ConA-like_dom_sf"/>
</dbReference>
<dbReference type="AlphaFoldDB" id="A0AAN8WN74"/>
<evidence type="ECO:0000313" key="2">
    <source>
        <dbReference type="EMBL" id="KAK7069136.1"/>
    </source>
</evidence>
<dbReference type="PANTHER" id="PTHR23282:SF101">
    <property type="entry name" value="MAM DOMAIN-CONTAINING PROTEIN"/>
    <property type="match status" value="1"/>
</dbReference>
<dbReference type="CDD" id="cd06263">
    <property type="entry name" value="MAM"/>
    <property type="match status" value="1"/>
</dbReference>
<dbReference type="Pfam" id="PF00629">
    <property type="entry name" value="MAM"/>
    <property type="match status" value="4"/>
</dbReference>
<dbReference type="PROSITE" id="PS50060">
    <property type="entry name" value="MAM_2"/>
    <property type="match status" value="4"/>
</dbReference>